<dbReference type="Gene3D" id="3.40.1280.10">
    <property type="match status" value="1"/>
</dbReference>
<evidence type="ECO:0000259" key="13">
    <source>
        <dbReference type="Pfam" id="PF04452"/>
    </source>
</evidence>
<evidence type="ECO:0000256" key="8">
    <source>
        <dbReference type="ARBA" id="ARBA00022679"/>
    </source>
</evidence>
<evidence type="ECO:0000313" key="15">
    <source>
        <dbReference type="EMBL" id="HIU57027.1"/>
    </source>
</evidence>
<comment type="function">
    <text evidence="10 12">Specifically methylates the N3 position of the uracil ring of uridine 1498 (m3U1498) in 16S rRNA. Acts on the fully assembled 30S ribosomal subunit.</text>
</comment>
<dbReference type="InterPro" id="IPR029028">
    <property type="entry name" value="Alpha/beta_knot_MTases"/>
</dbReference>
<keyword evidence="9 12" id="KW-0949">S-adenosyl-L-methionine</keyword>
<comment type="similarity">
    <text evidence="2 12">Belongs to the RNA methyltransferase RsmE family.</text>
</comment>
<dbReference type="Proteomes" id="UP000824109">
    <property type="component" value="Unassembled WGS sequence"/>
</dbReference>
<protein>
    <recommendedName>
        <fullName evidence="4 12">Ribosomal RNA small subunit methyltransferase E</fullName>
        <ecNumber evidence="3 12">2.1.1.193</ecNumber>
    </recommendedName>
</protein>
<comment type="catalytic activity">
    <reaction evidence="11 12">
        <text>uridine(1498) in 16S rRNA + S-adenosyl-L-methionine = N(3)-methyluridine(1498) in 16S rRNA + S-adenosyl-L-homocysteine + H(+)</text>
        <dbReference type="Rhea" id="RHEA:42920"/>
        <dbReference type="Rhea" id="RHEA-COMP:10283"/>
        <dbReference type="Rhea" id="RHEA-COMP:10284"/>
        <dbReference type="ChEBI" id="CHEBI:15378"/>
        <dbReference type="ChEBI" id="CHEBI:57856"/>
        <dbReference type="ChEBI" id="CHEBI:59789"/>
        <dbReference type="ChEBI" id="CHEBI:65315"/>
        <dbReference type="ChEBI" id="CHEBI:74502"/>
        <dbReference type="EC" id="2.1.1.193"/>
    </reaction>
</comment>
<dbReference type="GO" id="GO:0070475">
    <property type="term" value="P:rRNA base methylation"/>
    <property type="evidence" value="ECO:0007669"/>
    <property type="project" value="TreeGrafter"/>
</dbReference>
<keyword evidence="8 12" id="KW-0808">Transferase</keyword>
<dbReference type="GO" id="GO:0070042">
    <property type="term" value="F:rRNA (uridine-N3-)-methyltransferase activity"/>
    <property type="evidence" value="ECO:0007669"/>
    <property type="project" value="TreeGrafter"/>
</dbReference>
<comment type="subcellular location">
    <subcellularLocation>
        <location evidence="1 12">Cytoplasm</location>
    </subcellularLocation>
</comment>
<evidence type="ECO:0000256" key="10">
    <source>
        <dbReference type="ARBA" id="ARBA00025699"/>
    </source>
</evidence>
<evidence type="ECO:0000256" key="3">
    <source>
        <dbReference type="ARBA" id="ARBA00012328"/>
    </source>
</evidence>
<dbReference type="NCBIfam" id="TIGR00046">
    <property type="entry name" value="RsmE family RNA methyltransferase"/>
    <property type="match status" value="1"/>
</dbReference>
<dbReference type="PANTHER" id="PTHR30027:SF3">
    <property type="entry name" value="16S RRNA (URACIL(1498)-N(3))-METHYLTRANSFERASE"/>
    <property type="match status" value="1"/>
</dbReference>
<dbReference type="InterPro" id="IPR029026">
    <property type="entry name" value="tRNA_m1G_MTases_N"/>
</dbReference>
<feature type="domain" description="Ribosomal RNA small subunit methyltransferase E PUA-like" evidence="14">
    <location>
        <begin position="19"/>
        <end position="64"/>
    </location>
</feature>
<gene>
    <name evidence="15" type="ORF">IAA61_04335</name>
</gene>
<comment type="caution">
    <text evidence="15">The sequence shown here is derived from an EMBL/GenBank/DDBJ whole genome shotgun (WGS) entry which is preliminary data.</text>
</comment>
<evidence type="ECO:0000256" key="1">
    <source>
        <dbReference type="ARBA" id="ARBA00004496"/>
    </source>
</evidence>
<keyword evidence="6 12" id="KW-0698">rRNA processing</keyword>
<evidence type="ECO:0000256" key="4">
    <source>
        <dbReference type="ARBA" id="ARBA00013673"/>
    </source>
</evidence>
<dbReference type="InterPro" id="IPR015947">
    <property type="entry name" value="PUA-like_sf"/>
</dbReference>
<evidence type="ECO:0000313" key="16">
    <source>
        <dbReference type="Proteomes" id="UP000824109"/>
    </source>
</evidence>
<dbReference type="EMBL" id="DVNB01000046">
    <property type="protein sequence ID" value="HIU57027.1"/>
    <property type="molecule type" value="Genomic_DNA"/>
</dbReference>
<dbReference type="CDD" id="cd18084">
    <property type="entry name" value="RsmE-like"/>
    <property type="match status" value="1"/>
</dbReference>
<dbReference type="EC" id="2.1.1.193" evidence="3 12"/>
<dbReference type="PIRSF" id="PIRSF015601">
    <property type="entry name" value="MTase_slr0722"/>
    <property type="match status" value="1"/>
</dbReference>
<dbReference type="Pfam" id="PF20260">
    <property type="entry name" value="PUA_4"/>
    <property type="match status" value="1"/>
</dbReference>
<evidence type="ECO:0000256" key="6">
    <source>
        <dbReference type="ARBA" id="ARBA00022552"/>
    </source>
</evidence>
<dbReference type="SUPFAM" id="SSF88697">
    <property type="entry name" value="PUA domain-like"/>
    <property type="match status" value="1"/>
</dbReference>
<dbReference type="InterPro" id="IPR046886">
    <property type="entry name" value="RsmE_MTase_dom"/>
</dbReference>
<sequence length="246" mass="27009">MPKFFTARENITDTEIRIETEDAKHIRKVLRLSEGDVITVCDGRGLDYEAEIARFEDGAVICVIKSSCVCDAEPSVAVTLYQGLPKAAKMDYIIQKTTELGITRIVPVKMARCVVKVESAAAEAKKLERWRKIACEAAKQSGRGIIPEIDGIMTFDEALEDMKKAELRFAPYECESETRLADVLSGADGIKTAAFMIGPEGGYDIGEYERLKNAGIDTVTLGRRILRTETAGEAVLAMTMYGLGEV</sequence>
<evidence type="ECO:0000256" key="12">
    <source>
        <dbReference type="PIRNR" id="PIRNR015601"/>
    </source>
</evidence>
<dbReference type="SUPFAM" id="SSF75217">
    <property type="entry name" value="alpha/beta knot"/>
    <property type="match status" value="1"/>
</dbReference>
<dbReference type="Pfam" id="PF04452">
    <property type="entry name" value="Methyltrans_RNA"/>
    <property type="match status" value="1"/>
</dbReference>
<organism evidence="15 16">
    <name type="scientific">Candidatus Ornithomonoglobus merdipullorum</name>
    <dbReference type="NCBI Taxonomy" id="2840895"/>
    <lineage>
        <taxon>Bacteria</taxon>
        <taxon>Bacillati</taxon>
        <taxon>Bacillota</taxon>
        <taxon>Clostridia</taxon>
        <taxon>Candidatus Ornithomonoglobus</taxon>
    </lineage>
</organism>
<evidence type="ECO:0000256" key="9">
    <source>
        <dbReference type="ARBA" id="ARBA00022691"/>
    </source>
</evidence>
<evidence type="ECO:0000256" key="5">
    <source>
        <dbReference type="ARBA" id="ARBA00022490"/>
    </source>
</evidence>
<evidence type="ECO:0000259" key="14">
    <source>
        <dbReference type="Pfam" id="PF20260"/>
    </source>
</evidence>
<keyword evidence="5 12" id="KW-0963">Cytoplasm</keyword>
<reference evidence="15" key="1">
    <citation type="submission" date="2020-10" db="EMBL/GenBank/DDBJ databases">
        <authorList>
            <person name="Gilroy R."/>
        </authorList>
    </citation>
    <scope>NUCLEOTIDE SEQUENCE</scope>
    <source>
        <strain evidence="15">USAMLcec3-3695</strain>
    </source>
</reference>
<dbReference type="PANTHER" id="PTHR30027">
    <property type="entry name" value="RIBOSOMAL RNA SMALL SUBUNIT METHYLTRANSFERASE E"/>
    <property type="match status" value="1"/>
</dbReference>
<feature type="domain" description="Ribosomal RNA small subunit methyltransferase E methyltransferase" evidence="13">
    <location>
        <begin position="74"/>
        <end position="238"/>
    </location>
</feature>
<dbReference type="GO" id="GO:0005737">
    <property type="term" value="C:cytoplasm"/>
    <property type="evidence" value="ECO:0007669"/>
    <property type="project" value="UniProtKB-SubCell"/>
</dbReference>
<evidence type="ECO:0000256" key="2">
    <source>
        <dbReference type="ARBA" id="ARBA00005528"/>
    </source>
</evidence>
<evidence type="ECO:0000256" key="11">
    <source>
        <dbReference type="ARBA" id="ARBA00047944"/>
    </source>
</evidence>
<dbReference type="NCBIfam" id="NF008692">
    <property type="entry name" value="PRK11713.1-5"/>
    <property type="match status" value="1"/>
</dbReference>
<dbReference type="AlphaFoldDB" id="A0A9D1MBK8"/>
<proteinExistence type="inferred from homology"/>
<name>A0A9D1MBK8_9FIRM</name>
<dbReference type="InterPro" id="IPR006700">
    <property type="entry name" value="RsmE"/>
</dbReference>
<accession>A0A9D1MBK8</accession>
<dbReference type="InterPro" id="IPR046887">
    <property type="entry name" value="RsmE_PUA-like"/>
</dbReference>
<evidence type="ECO:0000256" key="7">
    <source>
        <dbReference type="ARBA" id="ARBA00022603"/>
    </source>
</evidence>
<reference evidence="15" key="2">
    <citation type="journal article" date="2021" name="PeerJ">
        <title>Extensive microbial diversity within the chicken gut microbiome revealed by metagenomics and culture.</title>
        <authorList>
            <person name="Gilroy R."/>
            <person name="Ravi A."/>
            <person name="Getino M."/>
            <person name="Pursley I."/>
            <person name="Horton D.L."/>
            <person name="Alikhan N.F."/>
            <person name="Baker D."/>
            <person name="Gharbi K."/>
            <person name="Hall N."/>
            <person name="Watson M."/>
            <person name="Adriaenssens E.M."/>
            <person name="Foster-Nyarko E."/>
            <person name="Jarju S."/>
            <person name="Secka A."/>
            <person name="Antonio M."/>
            <person name="Oren A."/>
            <person name="Chaudhuri R.R."/>
            <person name="La Ragione R."/>
            <person name="Hildebrand F."/>
            <person name="Pallen M.J."/>
        </authorList>
    </citation>
    <scope>NUCLEOTIDE SEQUENCE</scope>
    <source>
        <strain evidence="15">USAMLcec3-3695</strain>
    </source>
</reference>
<keyword evidence="7 12" id="KW-0489">Methyltransferase</keyword>